<evidence type="ECO:0000313" key="2">
    <source>
        <dbReference type="EMBL" id="BAN75407.1"/>
    </source>
</evidence>
<organism evidence="2 3">
    <name type="scientific">Lacticaseibacillus casei DSM 20011 = JCM 1134 = ATCC 393</name>
    <dbReference type="NCBI Taxonomy" id="1423732"/>
    <lineage>
        <taxon>Bacteria</taxon>
        <taxon>Bacillati</taxon>
        <taxon>Bacillota</taxon>
        <taxon>Bacilli</taxon>
        <taxon>Lactobacillales</taxon>
        <taxon>Lactobacillaceae</taxon>
        <taxon>Lacticaseibacillus</taxon>
    </lineage>
</organism>
<dbReference type="RefSeq" id="WP_025012563.1">
    <property type="nucleotide sequence ID" value="NZ_AP012544.1"/>
</dbReference>
<sequence>MSVGSTNASGTQRGFHYQDFAALYLLILRIKEVEWINVEGQDDIDIRYEDGSMHYFQVKEVKNIAAQIPASSVRDAIRVLSSDLESGQINNEIPELAIVTNTSKPFGKTSESVFDSSYMKVSFQNLSESNQKKIQKHFKDAKQENPKLFETDFDPTQLTIVKIQYSGEDEESRLQSLKDMVREFLVTAGIKPEQAPKLMNTWRLLISDSTENPTQVIDKQQFAAHTEATLIDSPDFDTFFDEFNVEVETEEFIRNEYRDHLEIISHDYAILSKITGGFSDFQKKTLGGLRHKELKNTFTNEFSKEILADLGLQDNEQDLEVSKLIIWLVISKASYFKSVEEAIGLEN</sequence>
<name>A0AAD1ASZ0_LACCA</name>
<feature type="domain" description="CD-NTase associated protein 4-like DNA endonuclease" evidence="1">
    <location>
        <begin position="10"/>
        <end position="206"/>
    </location>
</feature>
<dbReference type="GeneID" id="45549512"/>
<dbReference type="AlphaFoldDB" id="A0AAD1ASZ0"/>
<reference evidence="2 3" key="1">
    <citation type="journal article" date="2013" name="PLoS ONE">
        <title>Genomic Adaptation of the Lactobacillus casei Group.</title>
        <authorList>
            <person name="Toh H."/>
            <person name="Oshima K."/>
            <person name="Nakano A."/>
            <person name="Takahata M."/>
            <person name="Murakami M."/>
            <person name="Takaki T."/>
            <person name="Nishiyama H."/>
            <person name="Igimi S."/>
            <person name="Hattori M."/>
            <person name="Morita H."/>
        </authorList>
    </citation>
    <scope>NUCLEOTIDE SEQUENCE [LARGE SCALE GENOMIC DNA]</scope>
    <source>
        <strain evidence="2 3">ATCC 393</strain>
    </source>
</reference>
<evidence type="ECO:0000259" key="1">
    <source>
        <dbReference type="Pfam" id="PF14130"/>
    </source>
</evidence>
<proteinExistence type="predicted"/>
<accession>A0AAD1ASZ0</accession>
<dbReference type="EMBL" id="AP012544">
    <property type="protein sequence ID" value="BAN75407.1"/>
    <property type="molecule type" value="Genomic_DNA"/>
</dbReference>
<dbReference type="Pfam" id="PF14130">
    <property type="entry name" value="Cap4_nuclease"/>
    <property type="match status" value="1"/>
</dbReference>
<dbReference type="GO" id="GO:0004518">
    <property type="term" value="F:nuclease activity"/>
    <property type="evidence" value="ECO:0007669"/>
    <property type="project" value="InterPro"/>
</dbReference>
<gene>
    <name evidence="2" type="ORF">LBCZ_2239</name>
</gene>
<protein>
    <recommendedName>
        <fullName evidence="1">CD-NTase associated protein 4-like DNA endonuclease domain-containing protein</fullName>
    </recommendedName>
</protein>
<evidence type="ECO:0000313" key="3">
    <source>
        <dbReference type="Proteomes" id="UP000015560"/>
    </source>
</evidence>
<dbReference type="Proteomes" id="UP000015560">
    <property type="component" value="Chromosome"/>
</dbReference>
<dbReference type="InterPro" id="IPR025382">
    <property type="entry name" value="Cap4-like_endonuclease_dom"/>
</dbReference>